<evidence type="ECO:0000313" key="1">
    <source>
        <dbReference type="EMBL" id="EHI56168.1"/>
    </source>
</evidence>
<dbReference type="HOGENOM" id="CLU_3026198_0_0_9"/>
<accession>G5GGK8</accession>
<evidence type="ECO:0000313" key="2">
    <source>
        <dbReference type="Proteomes" id="UP000003011"/>
    </source>
</evidence>
<dbReference type="OrthoDB" id="9815752at2"/>
<dbReference type="EMBL" id="ACZL01000012">
    <property type="protein sequence ID" value="EHI56168.1"/>
    <property type="molecule type" value="Genomic_DNA"/>
</dbReference>
<dbReference type="Proteomes" id="UP000003011">
    <property type="component" value="Unassembled WGS sequence"/>
</dbReference>
<protein>
    <recommendedName>
        <fullName evidence="3">RHS repeat-associated core domain-containing protein</fullName>
    </recommendedName>
</protein>
<evidence type="ECO:0008006" key="3">
    <source>
        <dbReference type="Google" id="ProtNLM"/>
    </source>
</evidence>
<dbReference type="RefSeq" id="WP_005539865.1">
    <property type="nucleotide sequence ID" value="NZ_JH378830.1"/>
</dbReference>
<comment type="caution">
    <text evidence="1">The sequence shown here is derived from an EMBL/GenBank/DDBJ whole genome shotgun (WGS) entry which is preliminary data.</text>
</comment>
<keyword evidence="2" id="KW-1185">Reference proteome</keyword>
<dbReference type="STRING" id="679200.HMPREF9333_00698"/>
<name>G5GGK8_9FIRM</name>
<proteinExistence type="predicted"/>
<sequence>MYCLTKDRLGSTVMAKDTEGEVVSGIYYNAWGEPVSTYTRTEFEKSVLKNGEVFK</sequence>
<dbReference type="AlphaFoldDB" id="G5GGK8"/>
<reference evidence="1 2" key="1">
    <citation type="submission" date="2011-08" db="EMBL/GenBank/DDBJ databases">
        <title>The Genome Sequence of Johnsonella ignava ATCC 51276.</title>
        <authorList>
            <consortium name="The Broad Institute Genome Sequencing Platform"/>
            <person name="Earl A."/>
            <person name="Ward D."/>
            <person name="Feldgarden M."/>
            <person name="Gevers D."/>
            <person name="Izard J."/>
            <person name="Blanton J.M."/>
            <person name="Baranova O.V."/>
            <person name="Dewhirst F.E."/>
            <person name="Young S.K."/>
            <person name="Zeng Q."/>
            <person name="Gargeya S."/>
            <person name="Fitzgerald M."/>
            <person name="Haas B."/>
            <person name="Abouelleil A."/>
            <person name="Alvarado L."/>
            <person name="Arachchi H.M."/>
            <person name="Berlin A."/>
            <person name="Brown A."/>
            <person name="Chapman S.B."/>
            <person name="Chen Z."/>
            <person name="Dunbar C."/>
            <person name="Freedman E."/>
            <person name="Gearin G."/>
            <person name="Gellesch M."/>
            <person name="Goldberg J."/>
            <person name="Griggs A."/>
            <person name="Gujja S."/>
            <person name="Heiman D."/>
            <person name="Howarth C."/>
            <person name="Larson L."/>
            <person name="Lui A."/>
            <person name="MacDonald P.J.P."/>
            <person name="Montmayeur A."/>
            <person name="Murphy C."/>
            <person name="Neiman D."/>
            <person name="Pearson M."/>
            <person name="Priest M."/>
            <person name="Roberts A."/>
            <person name="Saif S."/>
            <person name="Shea T."/>
            <person name="Shenoy N."/>
            <person name="Sisk P."/>
            <person name="Stolte C."/>
            <person name="Sykes S."/>
            <person name="Wortman J."/>
            <person name="Nusbaum C."/>
            <person name="Birren B."/>
        </authorList>
    </citation>
    <scope>NUCLEOTIDE SEQUENCE [LARGE SCALE GENOMIC DNA]</scope>
    <source>
        <strain evidence="1 2">ATCC 51276</strain>
    </source>
</reference>
<gene>
    <name evidence="1" type="ORF">HMPREF9333_00698</name>
</gene>
<organism evidence="1 2">
    <name type="scientific">Johnsonella ignava ATCC 51276</name>
    <dbReference type="NCBI Taxonomy" id="679200"/>
    <lineage>
        <taxon>Bacteria</taxon>
        <taxon>Bacillati</taxon>
        <taxon>Bacillota</taxon>
        <taxon>Clostridia</taxon>
        <taxon>Lachnospirales</taxon>
        <taxon>Lachnospiraceae</taxon>
        <taxon>Johnsonella</taxon>
    </lineage>
</organism>